<keyword evidence="1" id="KW-1185">Reference proteome</keyword>
<protein>
    <submittedName>
        <fullName evidence="2">Uncharacterized protein LOC104238931</fullName>
    </submittedName>
</protein>
<evidence type="ECO:0000313" key="2">
    <source>
        <dbReference type="RefSeq" id="XP_009791749.1"/>
    </source>
</evidence>
<reference evidence="1" key="1">
    <citation type="journal article" date="2013" name="Genome Biol.">
        <title>Reference genomes and transcriptomes of Nicotiana sylvestris and Nicotiana tomentosiformis.</title>
        <authorList>
            <person name="Sierro N."/>
            <person name="Battey J.N."/>
            <person name="Ouadi S."/>
            <person name="Bovet L."/>
            <person name="Goepfert S."/>
            <person name="Bakaher N."/>
            <person name="Peitsch M.C."/>
            <person name="Ivanov N.V."/>
        </authorList>
    </citation>
    <scope>NUCLEOTIDE SEQUENCE [LARGE SCALE GENOMIC DNA]</scope>
</reference>
<dbReference type="KEGG" id="nsy:104238931"/>
<organism evidence="1 2">
    <name type="scientific">Nicotiana sylvestris</name>
    <name type="common">Wood tobacco</name>
    <name type="synonym">South American tobacco</name>
    <dbReference type="NCBI Taxonomy" id="4096"/>
    <lineage>
        <taxon>Eukaryota</taxon>
        <taxon>Viridiplantae</taxon>
        <taxon>Streptophyta</taxon>
        <taxon>Embryophyta</taxon>
        <taxon>Tracheophyta</taxon>
        <taxon>Spermatophyta</taxon>
        <taxon>Magnoliopsida</taxon>
        <taxon>eudicotyledons</taxon>
        <taxon>Gunneridae</taxon>
        <taxon>Pentapetalae</taxon>
        <taxon>asterids</taxon>
        <taxon>lamiids</taxon>
        <taxon>Solanales</taxon>
        <taxon>Solanaceae</taxon>
        <taxon>Nicotianoideae</taxon>
        <taxon>Nicotianeae</taxon>
        <taxon>Nicotiana</taxon>
    </lineage>
</organism>
<dbReference type="Proteomes" id="UP000189701">
    <property type="component" value="Unplaced"/>
</dbReference>
<reference evidence="2" key="2">
    <citation type="submission" date="2025-08" db="UniProtKB">
        <authorList>
            <consortium name="RefSeq"/>
        </authorList>
    </citation>
    <scope>IDENTIFICATION</scope>
    <source>
        <tissue evidence="2">Leaf</tissue>
    </source>
</reference>
<proteinExistence type="predicted"/>
<dbReference type="eggNOG" id="KOG1075">
    <property type="taxonomic scope" value="Eukaryota"/>
</dbReference>
<dbReference type="RefSeq" id="XP_009791749.1">
    <property type="nucleotide sequence ID" value="XM_009793447.1"/>
</dbReference>
<dbReference type="PANTHER" id="PTHR33116">
    <property type="entry name" value="REVERSE TRANSCRIPTASE ZINC-BINDING DOMAIN-CONTAINING PROTEIN-RELATED-RELATED"/>
    <property type="match status" value="1"/>
</dbReference>
<dbReference type="AlphaFoldDB" id="A0A1U7XXR9"/>
<dbReference type="PANTHER" id="PTHR33116:SF66">
    <property type="entry name" value="REVERSE TRANSCRIPTASE ZINC-BINDING DOMAIN-CONTAINING PROTEIN"/>
    <property type="match status" value="1"/>
</dbReference>
<name>A0A1U7XXR9_NICSY</name>
<gene>
    <name evidence="2" type="primary">LOC104238931</name>
</gene>
<accession>A0A1U7XXR9</accession>
<sequence length="195" mass="22299">MIKSVLDGLIDHSQSAFIEGRVDLRKTYDTLEWSFLRKMLVDLGFPFKADFESIKILYAAFHRFSVVFGLQENVNKSAIYMAGISQVEKQEILAILGFTEGKLPFKYLGIHLDFKKLAIFVLPKKVMKAIEAICKTFLMTCTATISKKALVAWEKVCRPIAAAGLNILDIKIWNKAAIIKHLWDITRKKDCLWLR</sequence>
<dbReference type="GeneID" id="104238931"/>
<evidence type="ECO:0000313" key="1">
    <source>
        <dbReference type="Proteomes" id="UP000189701"/>
    </source>
</evidence>